<evidence type="ECO:0000256" key="16">
    <source>
        <dbReference type="ARBA" id="ARBA00023211"/>
    </source>
</evidence>
<evidence type="ECO:0000256" key="17">
    <source>
        <dbReference type="ARBA" id="ARBA00053724"/>
    </source>
</evidence>
<evidence type="ECO:0000256" key="4">
    <source>
        <dbReference type="ARBA" id="ARBA00004141"/>
    </source>
</evidence>
<dbReference type="InterPro" id="IPR001173">
    <property type="entry name" value="Glyco_trans_2-like"/>
</dbReference>
<dbReference type="EMBL" id="JAAHFQ010000624">
    <property type="protein sequence ID" value="NER30704.1"/>
    <property type="molecule type" value="Genomic_DNA"/>
</dbReference>
<dbReference type="InterPro" id="IPR039528">
    <property type="entry name" value="DPM1-like"/>
</dbReference>
<dbReference type="FunFam" id="3.90.550.10:FF:000119">
    <property type="entry name" value="Dolichol-phosphate mannosyltransferase subunit 1"/>
    <property type="match status" value="1"/>
</dbReference>
<comment type="cofactor">
    <cofactor evidence="3">
        <name>Mg(2+)</name>
        <dbReference type="ChEBI" id="CHEBI:18420"/>
    </cofactor>
</comment>
<evidence type="ECO:0000256" key="1">
    <source>
        <dbReference type="ARBA" id="ARBA00001913"/>
    </source>
</evidence>
<accession>A0A6B3NKN1</accession>
<evidence type="ECO:0000256" key="13">
    <source>
        <dbReference type="ARBA" id="ARBA00022842"/>
    </source>
</evidence>
<comment type="cofactor">
    <cofactor evidence="2">
        <name>Mn(2+)</name>
        <dbReference type="ChEBI" id="CHEBI:29035"/>
    </cofactor>
</comment>
<dbReference type="InterPro" id="IPR029044">
    <property type="entry name" value="Nucleotide-diphossugar_trans"/>
</dbReference>
<reference evidence="25" key="1">
    <citation type="submission" date="2019-11" db="EMBL/GenBank/DDBJ databases">
        <title>Genomic insights into an expanded diversity of filamentous marine cyanobacteria reveals the extraordinary biosynthetic potential of Moorea and Okeania.</title>
        <authorList>
            <person name="Ferreira Leao T."/>
            <person name="Wang M."/>
            <person name="Moss N."/>
            <person name="Da Silva R."/>
            <person name="Sanders J."/>
            <person name="Nurk S."/>
            <person name="Gurevich A."/>
            <person name="Humphrey G."/>
            <person name="Reher R."/>
            <person name="Zhu Q."/>
            <person name="Belda-Ferre P."/>
            <person name="Glukhov E."/>
            <person name="Rex R."/>
            <person name="Dorrestein P.C."/>
            <person name="Knight R."/>
            <person name="Pevzner P."/>
            <person name="Gerwick W.H."/>
            <person name="Gerwick L."/>
        </authorList>
    </citation>
    <scope>NUCLEOTIDE SEQUENCE</scope>
    <source>
        <strain evidence="25">SIO1C4</strain>
    </source>
</reference>
<dbReference type="GO" id="GO:0012505">
    <property type="term" value="C:endomembrane system"/>
    <property type="evidence" value="ECO:0007669"/>
    <property type="project" value="UniProtKB-SubCell"/>
</dbReference>
<keyword evidence="9" id="KW-0328">Glycosyltransferase</keyword>
<evidence type="ECO:0000256" key="9">
    <source>
        <dbReference type="ARBA" id="ARBA00022676"/>
    </source>
</evidence>
<keyword evidence="12" id="KW-0479">Metal-binding</keyword>
<evidence type="ECO:0000256" key="14">
    <source>
        <dbReference type="ARBA" id="ARBA00022989"/>
    </source>
</evidence>
<evidence type="ECO:0000256" key="2">
    <source>
        <dbReference type="ARBA" id="ARBA00001936"/>
    </source>
</evidence>
<evidence type="ECO:0000256" key="22">
    <source>
        <dbReference type="SAM" id="Phobius"/>
    </source>
</evidence>
<protein>
    <recommendedName>
        <fullName evidence="18">Dolichol-phosphate mannosyltransferase</fullName>
        <ecNumber evidence="8">2.4.1.83</ecNumber>
    </recommendedName>
    <alternativeName>
        <fullName evidence="20">Dolichol-phosphate mannose synthase</fullName>
    </alternativeName>
    <alternativeName>
        <fullName evidence="19">Dolichyl-phosphate beta-D-mannosyltransferase</fullName>
    </alternativeName>
    <alternativeName>
        <fullName evidence="21">Mannose-P-dolichol synthase</fullName>
    </alternativeName>
</protein>
<gene>
    <name evidence="25" type="ORF">F6J89_24590</name>
</gene>
<organism evidence="25">
    <name type="scientific">Symploca sp. SIO1C4</name>
    <dbReference type="NCBI Taxonomy" id="2607765"/>
    <lineage>
        <taxon>Bacteria</taxon>
        <taxon>Bacillati</taxon>
        <taxon>Cyanobacteriota</taxon>
        <taxon>Cyanophyceae</taxon>
        <taxon>Coleofasciculales</taxon>
        <taxon>Coleofasciculaceae</taxon>
        <taxon>Symploca</taxon>
    </lineage>
</organism>
<feature type="transmembrane region" description="Helical" evidence="22">
    <location>
        <begin position="374"/>
        <end position="393"/>
    </location>
</feature>
<evidence type="ECO:0000313" key="25">
    <source>
        <dbReference type="EMBL" id="NER30704.1"/>
    </source>
</evidence>
<evidence type="ECO:0000259" key="23">
    <source>
        <dbReference type="Pfam" id="PF00535"/>
    </source>
</evidence>
<dbReference type="GO" id="GO:0006488">
    <property type="term" value="P:dolichol-linked oligosaccharide biosynthetic process"/>
    <property type="evidence" value="ECO:0007669"/>
    <property type="project" value="TreeGrafter"/>
</dbReference>
<keyword evidence="14 22" id="KW-1133">Transmembrane helix</keyword>
<dbReference type="AlphaFoldDB" id="A0A6B3NKN1"/>
<keyword evidence="10 25" id="KW-0808">Transferase</keyword>
<evidence type="ECO:0000256" key="19">
    <source>
        <dbReference type="ARBA" id="ARBA00082336"/>
    </source>
</evidence>
<evidence type="ECO:0000256" key="20">
    <source>
        <dbReference type="ARBA" id="ARBA00082614"/>
    </source>
</evidence>
<feature type="domain" description="Glycosyltransferase 2-like" evidence="23">
    <location>
        <begin position="37"/>
        <end position="198"/>
    </location>
</feature>
<evidence type="ECO:0000256" key="11">
    <source>
        <dbReference type="ARBA" id="ARBA00022692"/>
    </source>
</evidence>
<evidence type="ECO:0000256" key="18">
    <source>
        <dbReference type="ARBA" id="ARBA00074878"/>
    </source>
</evidence>
<dbReference type="InterPro" id="IPR007267">
    <property type="entry name" value="GtrA_DPMS_TM"/>
</dbReference>
<comment type="cofactor">
    <cofactor evidence="1">
        <name>Ca(2+)</name>
        <dbReference type="ChEBI" id="CHEBI:29108"/>
    </cofactor>
</comment>
<comment type="function">
    <text evidence="17">Transfers mannose from GDP-mannose to dolichol monophosphate to form dolichol phosphate mannose (Dol-P-Man) which is the mannosyl donor in pathways leading to N-glycosylation, glycosyl phosphatidylinositol membrane anchoring, and O-mannosylation of proteins.</text>
</comment>
<evidence type="ECO:0000256" key="7">
    <source>
        <dbReference type="ARBA" id="ARBA00006739"/>
    </source>
</evidence>
<evidence type="ECO:0000256" key="21">
    <source>
        <dbReference type="ARBA" id="ARBA00083744"/>
    </source>
</evidence>
<feature type="domain" description="GtrA/DPMS transmembrane" evidence="24">
    <location>
        <begin position="274"/>
        <end position="396"/>
    </location>
</feature>
<comment type="subcellular location">
    <subcellularLocation>
        <location evidence="5">Endomembrane system</location>
    </subcellularLocation>
    <subcellularLocation>
        <location evidence="4">Membrane</location>
        <topology evidence="4">Multi-pass membrane protein</topology>
    </subcellularLocation>
</comment>
<evidence type="ECO:0000256" key="12">
    <source>
        <dbReference type="ARBA" id="ARBA00022723"/>
    </source>
</evidence>
<evidence type="ECO:0000256" key="15">
    <source>
        <dbReference type="ARBA" id="ARBA00023136"/>
    </source>
</evidence>
<dbReference type="GO" id="GO:0035269">
    <property type="term" value="P:protein O-linked glycosylation via mannose"/>
    <property type="evidence" value="ECO:0007669"/>
    <property type="project" value="TreeGrafter"/>
</dbReference>
<comment type="caution">
    <text evidence="25">The sequence shown here is derived from an EMBL/GenBank/DDBJ whole genome shotgun (WGS) entry which is preliminary data.</text>
</comment>
<dbReference type="GO" id="GO:0004582">
    <property type="term" value="F:dolichyl-phosphate beta-D-mannosyltransferase activity"/>
    <property type="evidence" value="ECO:0007669"/>
    <property type="project" value="UniProtKB-EC"/>
</dbReference>
<keyword evidence="11 22" id="KW-0812">Transmembrane</keyword>
<dbReference type="Pfam" id="PF04138">
    <property type="entry name" value="GtrA_DPMS_TM"/>
    <property type="match status" value="1"/>
</dbReference>
<feature type="transmembrane region" description="Helical" evidence="22">
    <location>
        <begin position="347"/>
        <end position="368"/>
    </location>
</feature>
<sequence>MNLSRSNSLLPVPSGTLQIPELPTPSNSIEEAPIKFSLIIPTYKEAASVQTIVDQLSSLLDEALPQAYELIIVDDNSPDETWKIAQELMSKYPQLQVMRRVDERGLSSAVIRGWQASRGEVLGVIDADLQHPPELLLKLWGEIKRGGDMAVASRHVEGGGVSDWSVVRRFLSRGAQTLGLIILPGIVGRVSDPMSGYFMVRRKCLVGQKLNPLGYKILIEVLARGTVPWIGEVGYVFQERQEGESKVTSKQYVDYLRHLIRLRFSLGPIGRLLRFGLVGFSGVFVDMIVLYLLSDPMTVGLPLTRSKIIASELAIINNFLWNDFWTFGDIARQQPGRRQRLKRLWKFNIICLGGLILNVLLLNLLFNVFGINRYVANLSAIAAVTLWNFWINLKLSWRVTDLKK</sequence>
<evidence type="ECO:0000256" key="5">
    <source>
        <dbReference type="ARBA" id="ARBA00004308"/>
    </source>
</evidence>
<evidence type="ECO:0000256" key="10">
    <source>
        <dbReference type="ARBA" id="ARBA00022679"/>
    </source>
</evidence>
<dbReference type="PANTHER" id="PTHR43398:SF1">
    <property type="entry name" value="DOLICHOL-PHOSPHATE MANNOSYLTRANSFERASE SUBUNIT 1"/>
    <property type="match status" value="1"/>
</dbReference>
<evidence type="ECO:0000256" key="6">
    <source>
        <dbReference type="ARBA" id="ARBA00004922"/>
    </source>
</evidence>
<dbReference type="PANTHER" id="PTHR43398">
    <property type="entry name" value="DOLICHOL-PHOSPHATE MANNOSYLTRANSFERASE SUBUNIT 1"/>
    <property type="match status" value="1"/>
</dbReference>
<comment type="pathway">
    <text evidence="6">Protein modification; protein glycosylation.</text>
</comment>
<dbReference type="SUPFAM" id="SSF53448">
    <property type="entry name" value="Nucleotide-diphospho-sugar transferases"/>
    <property type="match status" value="1"/>
</dbReference>
<evidence type="ECO:0000256" key="3">
    <source>
        <dbReference type="ARBA" id="ARBA00001946"/>
    </source>
</evidence>
<dbReference type="EC" id="2.4.1.83" evidence="8"/>
<dbReference type="CDD" id="cd06442">
    <property type="entry name" value="DPM1_like"/>
    <property type="match status" value="1"/>
</dbReference>
<dbReference type="Gene3D" id="3.90.550.10">
    <property type="entry name" value="Spore Coat Polysaccharide Biosynthesis Protein SpsA, Chain A"/>
    <property type="match status" value="1"/>
</dbReference>
<keyword evidence="15 22" id="KW-0472">Membrane</keyword>
<keyword evidence="13" id="KW-0460">Magnesium</keyword>
<proteinExistence type="inferred from homology"/>
<name>A0A6B3NKN1_9CYAN</name>
<comment type="similarity">
    <text evidence="7">Belongs to the glycosyltransferase 2 family.</text>
</comment>
<dbReference type="GO" id="GO:0000271">
    <property type="term" value="P:polysaccharide biosynthetic process"/>
    <property type="evidence" value="ECO:0007669"/>
    <property type="project" value="InterPro"/>
</dbReference>
<dbReference type="GO" id="GO:0046872">
    <property type="term" value="F:metal ion binding"/>
    <property type="evidence" value="ECO:0007669"/>
    <property type="project" value="UniProtKB-KW"/>
</dbReference>
<dbReference type="GO" id="GO:0006506">
    <property type="term" value="P:GPI anchor biosynthetic process"/>
    <property type="evidence" value="ECO:0007669"/>
    <property type="project" value="TreeGrafter"/>
</dbReference>
<keyword evidence="16" id="KW-0464">Manganese</keyword>
<evidence type="ECO:0000259" key="24">
    <source>
        <dbReference type="Pfam" id="PF04138"/>
    </source>
</evidence>
<dbReference type="Pfam" id="PF00535">
    <property type="entry name" value="Glycos_transf_2"/>
    <property type="match status" value="1"/>
</dbReference>
<feature type="transmembrane region" description="Helical" evidence="22">
    <location>
        <begin position="272"/>
        <end position="293"/>
    </location>
</feature>
<evidence type="ECO:0000256" key="8">
    <source>
        <dbReference type="ARBA" id="ARBA00012704"/>
    </source>
</evidence>
<dbReference type="GO" id="GO:0016020">
    <property type="term" value="C:membrane"/>
    <property type="evidence" value="ECO:0007669"/>
    <property type="project" value="UniProtKB-SubCell"/>
</dbReference>